<name>R7Q435_CHOCR</name>
<gene>
    <name evidence="2" type="ORF">CHC_T00001343001</name>
</gene>
<dbReference type="GeneID" id="17319561"/>
<evidence type="ECO:0000313" key="2">
    <source>
        <dbReference type="EMBL" id="CDF32101.1"/>
    </source>
</evidence>
<feature type="region of interest" description="Disordered" evidence="1">
    <location>
        <begin position="1"/>
        <end position="20"/>
    </location>
</feature>
<dbReference type="RefSeq" id="XP_005711766.1">
    <property type="nucleotide sequence ID" value="XM_005711709.1"/>
</dbReference>
<dbReference type="Proteomes" id="UP000012073">
    <property type="component" value="Unassembled WGS sequence"/>
</dbReference>
<sequence length="81" mass="8850">MLDLPLAPLSLSPSAPHARPSSLLRSPLLALNPVFPSSPRLSLSDRTPSTPPPSPALNRPTHVQRVARATREFRDVWIVPE</sequence>
<evidence type="ECO:0000313" key="3">
    <source>
        <dbReference type="Proteomes" id="UP000012073"/>
    </source>
</evidence>
<feature type="region of interest" description="Disordered" evidence="1">
    <location>
        <begin position="39"/>
        <end position="59"/>
    </location>
</feature>
<protein>
    <submittedName>
        <fullName evidence="2">Uncharacterized protein</fullName>
    </submittedName>
</protein>
<keyword evidence="3" id="KW-1185">Reference proteome</keyword>
<evidence type="ECO:0000256" key="1">
    <source>
        <dbReference type="SAM" id="MobiDB-lite"/>
    </source>
</evidence>
<accession>R7Q435</accession>
<dbReference type="AlphaFoldDB" id="R7Q435"/>
<organism evidence="2 3">
    <name type="scientific">Chondrus crispus</name>
    <name type="common">Carrageen Irish moss</name>
    <name type="synonym">Polymorpha crispa</name>
    <dbReference type="NCBI Taxonomy" id="2769"/>
    <lineage>
        <taxon>Eukaryota</taxon>
        <taxon>Rhodophyta</taxon>
        <taxon>Florideophyceae</taxon>
        <taxon>Rhodymeniophycidae</taxon>
        <taxon>Gigartinales</taxon>
        <taxon>Gigartinaceae</taxon>
        <taxon>Chondrus</taxon>
    </lineage>
</organism>
<dbReference type="EMBL" id="HG001459">
    <property type="protein sequence ID" value="CDF32101.1"/>
    <property type="molecule type" value="Genomic_DNA"/>
</dbReference>
<reference evidence="3" key="1">
    <citation type="journal article" date="2013" name="Proc. Natl. Acad. Sci. U.S.A.">
        <title>Genome structure and metabolic features in the red seaweed Chondrus crispus shed light on evolution of the Archaeplastida.</title>
        <authorList>
            <person name="Collen J."/>
            <person name="Porcel B."/>
            <person name="Carre W."/>
            <person name="Ball S.G."/>
            <person name="Chaparro C."/>
            <person name="Tonon T."/>
            <person name="Barbeyron T."/>
            <person name="Michel G."/>
            <person name="Noel B."/>
            <person name="Valentin K."/>
            <person name="Elias M."/>
            <person name="Artiguenave F."/>
            <person name="Arun A."/>
            <person name="Aury J.M."/>
            <person name="Barbosa-Neto J.F."/>
            <person name="Bothwell J.H."/>
            <person name="Bouget F.Y."/>
            <person name="Brillet L."/>
            <person name="Cabello-Hurtado F."/>
            <person name="Capella-Gutierrez S."/>
            <person name="Charrier B."/>
            <person name="Cladiere L."/>
            <person name="Cock J.M."/>
            <person name="Coelho S.M."/>
            <person name="Colleoni C."/>
            <person name="Czjzek M."/>
            <person name="Da Silva C."/>
            <person name="Delage L."/>
            <person name="Denoeud F."/>
            <person name="Deschamps P."/>
            <person name="Dittami S.M."/>
            <person name="Gabaldon T."/>
            <person name="Gachon C.M."/>
            <person name="Groisillier A."/>
            <person name="Herve C."/>
            <person name="Jabbari K."/>
            <person name="Katinka M."/>
            <person name="Kloareg B."/>
            <person name="Kowalczyk N."/>
            <person name="Labadie K."/>
            <person name="Leblanc C."/>
            <person name="Lopez P.J."/>
            <person name="McLachlan D.H."/>
            <person name="Meslet-Cladiere L."/>
            <person name="Moustafa A."/>
            <person name="Nehr Z."/>
            <person name="Nyvall Collen P."/>
            <person name="Panaud O."/>
            <person name="Partensky F."/>
            <person name="Poulain J."/>
            <person name="Rensing S.A."/>
            <person name="Rousvoal S."/>
            <person name="Samson G."/>
            <person name="Symeonidi A."/>
            <person name="Weissenbach J."/>
            <person name="Zambounis A."/>
            <person name="Wincker P."/>
            <person name="Boyen C."/>
        </authorList>
    </citation>
    <scope>NUCLEOTIDE SEQUENCE [LARGE SCALE GENOMIC DNA]</scope>
    <source>
        <strain evidence="3">cv. Stackhouse</strain>
    </source>
</reference>
<dbReference type="KEGG" id="ccp:CHC_T00001343001"/>
<proteinExistence type="predicted"/>
<dbReference type="Gramene" id="CDF32101">
    <property type="protein sequence ID" value="CDF32101"/>
    <property type="gene ID" value="CHC_T00001343001"/>
</dbReference>